<accession>A0A5E4MZG9</accession>
<dbReference type="OrthoDB" id="6585453at2759"/>
<dbReference type="AlphaFoldDB" id="A0A5E4MZG9"/>
<dbReference type="EMBL" id="CABPRJ010001431">
    <property type="protein sequence ID" value="VVC36148.1"/>
    <property type="molecule type" value="Genomic_DNA"/>
</dbReference>
<keyword evidence="2" id="KW-1185">Reference proteome</keyword>
<proteinExistence type="predicted"/>
<protein>
    <submittedName>
        <fullName evidence="1">Uncharacterized protein</fullName>
    </submittedName>
</protein>
<reference evidence="1 2" key="1">
    <citation type="submission" date="2019-08" db="EMBL/GenBank/DDBJ databases">
        <authorList>
            <person name="Alioto T."/>
            <person name="Alioto T."/>
            <person name="Gomez Garrido J."/>
        </authorList>
    </citation>
    <scope>NUCLEOTIDE SEQUENCE [LARGE SCALE GENOMIC DNA]</scope>
</reference>
<sequence>MSINNNLVDGESQCPNKKNLPVLIETTKAALLTNENILESILKDESCSENSQMEYQINNCFGLRCKLDDYQDELKELEFKYYYQESANTLMDFVTIIPRDRTDLWPEALVVVTSEEVKQIYMQLFQRFALDNVIVVTIDALTGCNFQVPLSNVKTALLDGSREAYAEFAGSESVRLVISAHIPPGWLFVICNDAHRQECFQKDRE</sequence>
<evidence type="ECO:0000313" key="1">
    <source>
        <dbReference type="EMBL" id="VVC36148.1"/>
    </source>
</evidence>
<dbReference type="Proteomes" id="UP000325440">
    <property type="component" value="Unassembled WGS sequence"/>
</dbReference>
<organism evidence="1 2">
    <name type="scientific">Cinara cedri</name>
    <dbReference type="NCBI Taxonomy" id="506608"/>
    <lineage>
        <taxon>Eukaryota</taxon>
        <taxon>Metazoa</taxon>
        <taxon>Ecdysozoa</taxon>
        <taxon>Arthropoda</taxon>
        <taxon>Hexapoda</taxon>
        <taxon>Insecta</taxon>
        <taxon>Pterygota</taxon>
        <taxon>Neoptera</taxon>
        <taxon>Paraneoptera</taxon>
        <taxon>Hemiptera</taxon>
        <taxon>Sternorrhyncha</taxon>
        <taxon>Aphidomorpha</taxon>
        <taxon>Aphidoidea</taxon>
        <taxon>Aphididae</taxon>
        <taxon>Lachninae</taxon>
        <taxon>Cinara</taxon>
    </lineage>
</organism>
<name>A0A5E4MZG9_9HEMI</name>
<evidence type="ECO:0000313" key="2">
    <source>
        <dbReference type="Proteomes" id="UP000325440"/>
    </source>
</evidence>
<gene>
    <name evidence="1" type="ORF">CINCED_3A021198</name>
</gene>